<evidence type="ECO:0000259" key="4">
    <source>
        <dbReference type="SMART" id="SM01340"/>
    </source>
</evidence>
<dbReference type="SMART" id="SM01340">
    <property type="entry name" value="DNA_mis_repair"/>
    <property type="match status" value="1"/>
</dbReference>
<evidence type="ECO:0000313" key="5">
    <source>
        <dbReference type="EMBL" id="RKP35431.1"/>
    </source>
</evidence>
<reference evidence="6" key="1">
    <citation type="journal article" date="2018" name="Nat. Microbiol.">
        <title>Leveraging single-cell genomics to expand the fungal tree of life.</title>
        <authorList>
            <person name="Ahrendt S.R."/>
            <person name="Quandt C.A."/>
            <person name="Ciobanu D."/>
            <person name="Clum A."/>
            <person name="Salamov A."/>
            <person name="Andreopoulos B."/>
            <person name="Cheng J.F."/>
            <person name="Woyke T."/>
            <person name="Pelin A."/>
            <person name="Henrissat B."/>
            <person name="Reynolds N.K."/>
            <person name="Benny G.L."/>
            <person name="Smith M.E."/>
            <person name="James T.Y."/>
            <person name="Grigoriev I.V."/>
        </authorList>
    </citation>
    <scope>NUCLEOTIDE SEQUENCE [LARGE SCALE GENOMIC DNA]</scope>
    <source>
        <strain evidence="6">RSA 468</strain>
    </source>
</reference>
<evidence type="ECO:0000256" key="3">
    <source>
        <dbReference type="SAM" id="MobiDB-lite"/>
    </source>
</evidence>
<dbReference type="NCBIfam" id="TIGR00585">
    <property type="entry name" value="mutl"/>
    <property type="match status" value="1"/>
</dbReference>
<dbReference type="Pfam" id="PF01119">
    <property type="entry name" value="DNA_mis_repair"/>
    <property type="match status" value="1"/>
</dbReference>
<keyword evidence="2" id="KW-0227">DNA damage</keyword>
<dbReference type="GO" id="GO:0016887">
    <property type="term" value="F:ATP hydrolysis activity"/>
    <property type="evidence" value="ECO:0007669"/>
    <property type="project" value="InterPro"/>
</dbReference>
<dbReference type="AlphaFoldDB" id="A0A4P9ZRP6"/>
<dbReference type="InterPro" id="IPR036890">
    <property type="entry name" value="HATPase_C_sf"/>
</dbReference>
<dbReference type="FunFam" id="3.30.565.10:FF:000014">
    <property type="entry name" value="Mismatch repair endonuclease pms1, putative"/>
    <property type="match status" value="1"/>
</dbReference>
<dbReference type="InterPro" id="IPR002099">
    <property type="entry name" value="MutL/Mlh/PMS"/>
</dbReference>
<evidence type="ECO:0000313" key="6">
    <source>
        <dbReference type="Proteomes" id="UP000268162"/>
    </source>
</evidence>
<dbReference type="PROSITE" id="PS00058">
    <property type="entry name" value="DNA_MISMATCH_REPAIR_1"/>
    <property type="match status" value="1"/>
</dbReference>
<dbReference type="Proteomes" id="UP000268162">
    <property type="component" value="Unassembled WGS sequence"/>
</dbReference>
<organism evidence="5 6">
    <name type="scientific">Dimargaris cristalligena</name>
    <dbReference type="NCBI Taxonomy" id="215637"/>
    <lineage>
        <taxon>Eukaryota</taxon>
        <taxon>Fungi</taxon>
        <taxon>Fungi incertae sedis</taxon>
        <taxon>Zoopagomycota</taxon>
        <taxon>Kickxellomycotina</taxon>
        <taxon>Dimargaritomycetes</taxon>
        <taxon>Dimargaritales</taxon>
        <taxon>Dimargaritaceae</taxon>
        <taxon>Dimargaris</taxon>
    </lineage>
</organism>
<keyword evidence="6" id="KW-1185">Reference proteome</keyword>
<dbReference type="InterPro" id="IPR014762">
    <property type="entry name" value="DNA_mismatch_repair_CS"/>
</dbReference>
<evidence type="ECO:0000256" key="1">
    <source>
        <dbReference type="ARBA" id="ARBA00006082"/>
    </source>
</evidence>
<dbReference type="SUPFAM" id="SSF55874">
    <property type="entry name" value="ATPase domain of HSP90 chaperone/DNA topoisomerase II/histidine kinase"/>
    <property type="match status" value="1"/>
</dbReference>
<comment type="similarity">
    <text evidence="1">Belongs to the DNA mismatch repair MutL/HexB family.</text>
</comment>
<dbReference type="GO" id="GO:0030983">
    <property type="term" value="F:mismatched DNA binding"/>
    <property type="evidence" value="ECO:0007669"/>
    <property type="project" value="InterPro"/>
</dbReference>
<dbReference type="GO" id="GO:0140664">
    <property type="term" value="F:ATP-dependent DNA damage sensor activity"/>
    <property type="evidence" value="ECO:0007669"/>
    <property type="project" value="InterPro"/>
</dbReference>
<dbReference type="Gene3D" id="3.30.565.10">
    <property type="entry name" value="Histidine kinase-like ATPase, C-terminal domain"/>
    <property type="match status" value="1"/>
</dbReference>
<dbReference type="SUPFAM" id="SSF54211">
    <property type="entry name" value="Ribosomal protein S5 domain 2-like"/>
    <property type="match status" value="1"/>
</dbReference>
<dbReference type="CDD" id="cd16926">
    <property type="entry name" value="HATPase_MutL-MLH-PMS-like"/>
    <property type="match status" value="1"/>
</dbReference>
<dbReference type="EMBL" id="ML002871">
    <property type="protein sequence ID" value="RKP35431.1"/>
    <property type="molecule type" value="Genomic_DNA"/>
</dbReference>
<dbReference type="GO" id="GO:0032389">
    <property type="term" value="C:MutLalpha complex"/>
    <property type="evidence" value="ECO:0007669"/>
    <property type="project" value="TreeGrafter"/>
</dbReference>
<feature type="region of interest" description="Disordered" evidence="3">
    <location>
        <begin position="245"/>
        <end position="282"/>
    </location>
</feature>
<name>A0A4P9ZRP6_9FUNG</name>
<dbReference type="InterPro" id="IPR020568">
    <property type="entry name" value="Ribosomal_Su5_D2-typ_SF"/>
</dbReference>
<feature type="domain" description="DNA mismatch repair protein S5" evidence="4">
    <location>
        <begin position="222"/>
        <end position="358"/>
    </location>
</feature>
<dbReference type="CDD" id="cd03484">
    <property type="entry name" value="MutL_Trans_hPMS_2_like"/>
    <property type="match status" value="1"/>
</dbReference>
<accession>A0A4P9ZRP6</accession>
<dbReference type="GO" id="GO:0005524">
    <property type="term" value="F:ATP binding"/>
    <property type="evidence" value="ECO:0007669"/>
    <property type="project" value="InterPro"/>
</dbReference>
<dbReference type="GO" id="GO:0006298">
    <property type="term" value="P:mismatch repair"/>
    <property type="evidence" value="ECO:0007669"/>
    <property type="project" value="InterPro"/>
</dbReference>
<dbReference type="STRING" id="215637.A0A4P9ZRP6"/>
<dbReference type="InterPro" id="IPR038973">
    <property type="entry name" value="MutL/Mlh/Pms-like"/>
</dbReference>
<dbReference type="Pfam" id="PF13589">
    <property type="entry name" value="HATPase_c_3"/>
    <property type="match status" value="1"/>
</dbReference>
<sequence length="360" mass="39448">MDQDNLLKPINSATVHKICSGQVIIDLTTAVKELVENSLDAGATHIEVKFKDYGLESVSVSDNGPGITTGNYATLCLKHYTSKLSAFDDLATVRTYGFRGEALSSLCALAHVTVTTATADLSPRGVQLDYASTGVLKGQTAIAREVGTTITLSQLFAQWPVRYTQFKKTIRREYARCMAVLEAYGAVCAGTRLVVSHQTAKQGTASQMVFQSNGKPLWLDRIAGVFGPKFRSLLTSYSVALDEHASDADGSNRQNQSRPDDQPPSPGSSRIDGYVSLPRSGCGRSGTERQFYYVNGRPCDLPKVARVVNEVYRSYNPQQYPIVFLNIHLDPGAFDVNVSPDKRTLFLHDEARLQNRIRVS</sequence>
<dbReference type="PANTHER" id="PTHR10073:SF52">
    <property type="entry name" value="MISMATCH REPAIR ENDONUCLEASE PMS2"/>
    <property type="match status" value="1"/>
</dbReference>
<dbReference type="InterPro" id="IPR014721">
    <property type="entry name" value="Ribsml_uS5_D2-typ_fold_subgr"/>
</dbReference>
<dbReference type="Gene3D" id="3.30.230.10">
    <property type="match status" value="1"/>
</dbReference>
<dbReference type="PANTHER" id="PTHR10073">
    <property type="entry name" value="DNA MISMATCH REPAIR PROTEIN MLH, PMS, MUTL"/>
    <property type="match status" value="1"/>
</dbReference>
<proteinExistence type="inferred from homology"/>
<evidence type="ECO:0000256" key="2">
    <source>
        <dbReference type="ARBA" id="ARBA00022763"/>
    </source>
</evidence>
<protein>
    <submittedName>
        <fullName evidence="5">DNA mismatch repair protein MutL</fullName>
    </submittedName>
</protein>
<gene>
    <name evidence="5" type="ORF">BJ085DRAFT_16894</name>
</gene>
<dbReference type="InterPro" id="IPR013507">
    <property type="entry name" value="DNA_mismatch_S5_2-like"/>
</dbReference>